<feature type="transmembrane region" description="Helical" evidence="18">
    <location>
        <begin position="43"/>
        <end position="63"/>
    </location>
</feature>
<dbReference type="InterPro" id="IPR003856">
    <property type="entry name" value="LPS_length_determ_N"/>
</dbReference>
<evidence type="ECO:0000256" key="14">
    <source>
        <dbReference type="ARBA" id="ARBA00023137"/>
    </source>
</evidence>
<dbReference type="GO" id="GO:0005524">
    <property type="term" value="F:ATP binding"/>
    <property type="evidence" value="ECO:0007669"/>
    <property type="project" value="UniProtKB-KW"/>
</dbReference>
<keyword evidence="13 18" id="KW-0472">Membrane</keyword>
<keyword evidence="14" id="KW-0829">Tyrosine-protein kinase</keyword>
<dbReference type="GO" id="GO:0005886">
    <property type="term" value="C:plasma membrane"/>
    <property type="evidence" value="ECO:0007669"/>
    <property type="project" value="UniProtKB-SubCell"/>
</dbReference>
<evidence type="ECO:0000256" key="8">
    <source>
        <dbReference type="ARBA" id="ARBA00022692"/>
    </source>
</evidence>
<comment type="similarity">
    <text evidence="3">Belongs to the etk/wzc family.</text>
</comment>
<evidence type="ECO:0000256" key="17">
    <source>
        <dbReference type="SAM" id="MobiDB-lite"/>
    </source>
</evidence>
<evidence type="ECO:0000256" key="5">
    <source>
        <dbReference type="ARBA" id="ARBA00022475"/>
    </source>
</evidence>
<evidence type="ECO:0000256" key="2">
    <source>
        <dbReference type="ARBA" id="ARBA00007316"/>
    </source>
</evidence>
<evidence type="ECO:0000256" key="9">
    <source>
        <dbReference type="ARBA" id="ARBA00022741"/>
    </source>
</evidence>
<organism evidence="21 22">
    <name type="scientific">Stieleria varia</name>
    <dbReference type="NCBI Taxonomy" id="2528005"/>
    <lineage>
        <taxon>Bacteria</taxon>
        <taxon>Pseudomonadati</taxon>
        <taxon>Planctomycetota</taxon>
        <taxon>Planctomycetia</taxon>
        <taxon>Pirellulales</taxon>
        <taxon>Pirellulaceae</taxon>
        <taxon>Stieleria</taxon>
    </lineage>
</organism>
<reference evidence="21 22" key="1">
    <citation type="submission" date="2019-02" db="EMBL/GenBank/DDBJ databases">
        <title>Deep-cultivation of Planctomycetes and their phenomic and genomic characterization uncovers novel biology.</title>
        <authorList>
            <person name="Wiegand S."/>
            <person name="Jogler M."/>
            <person name="Boedeker C."/>
            <person name="Pinto D."/>
            <person name="Vollmers J."/>
            <person name="Rivas-Marin E."/>
            <person name="Kohn T."/>
            <person name="Peeters S.H."/>
            <person name="Heuer A."/>
            <person name="Rast P."/>
            <person name="Oberbeckmann S."/>
            <person name="Bunk B."/>
            <person name="Jeske O."/>
            <person name="Meyerdierks A."/>
            <person name="Storesund J.E."/>
            <person name="Kallscheuer N."/>
            <person name="Luecker S."/>
            <person name="Lage O.M."/>
            <person name="Pohl T."/>
            <person name="Merkel B.J."/>
            <person name="Hornburger P."/>
            <person name="Mueller R.-W."/>
            <person name="Bruemmer F."/>
            <person name="Labrenz M."/>
            <person name="Spormann A.M."/>
            <person name="Op Den Camp H."/>
            <person name="Overmann J."/>
            <person name="Amann R."/>
            <person name="Jetten M.S.M."/>
            <person name="Mascher T."/>
            <person name="Medema M.H."/>
            <person name="Devos D.P."/>
            <person name="Kaster A.-K."/>
            <person name="Ovreas L."/>
            <person name="Rohde M."/>
            <person name="Galperin M.Y."/>
            <person name="Jogler C."/>
        </authorList>
    </citation>
    <scope>NUCLEOTIDE SEQUENCE [LARGE SCALE GENOMIC DNA]</scope>
    <source>
        <strain evidence="21 22">Pla52n</strain>
    </source>
</reference>
<evidence type="ECO:0000256" key="15">
    <source>
        <dbReference type="ARBA" id="ARBA00051245"/>
    </source>
</evidence>
<dbReference type="CDD" id="cd05387">
    <property type="entry name" value="BY-kinase"/>
    <property type="match status" value="1"/>
</dbReference>
<proteinExistence type="inferred from homology"/>
<comment type="subcellular location">
    <subcellularLocation>
        <location evidence="1">Cell inner membrane</location>
        <topology evidence="1">Multi-pass membrane protein</topology>
    </subcellularLocation>
</comment>
<dbReference type="InterPro" id="IPR025669">
    <property type="entry name" value="AAA_dom"/>
</dbReference>
<dbReference type="Gene3D" id="3.40.50.300">
    <property type="entry name" value="P-loop containing nucleotide triphosphate hydrolases"/>
    <property type="match status" value="1"/>
</dbReference>
<protein>
    <recommendedName>
        <fullName evidence="4">non-specific protein-tyrosine kinase</fullName>
        <ecNumber evidence="4">2.7.10.2</ecNumber>
    </recommendedName>
</protein>
<keyword evidence="16" id="KW-0175">Coiled coil</keyword>
<evidence type="ECO:0000256" key="11">
    <source>
        <dbReference type="ARBA" id="ARBA00022840"/>
    </source>
</evidence>
<feature type="region of interest" description="Disordered" evidence="17">
    <location>
        <begin position="796"/>
        <end position="843"/>
    </location>
</feature>
<dbReference type="FunFam" id="3.40.50.300:FF:000527">
    <property type="entry name" value="Tyrosine-protein kinase etk"/>
    <property type="match status" value="1"/>
</dbReference>
<dbReference type="AlphaFoldDB" id="A0A5C6AZW9"/>
<evidence type="ECO:0000256" key="16">
    <source>
        <dbReference type="SAM" id="Coils"/>
    </source>
</evidence>
<keyword evidence="10 21" id="KW-0418">Kinase</keyword>
<dbReference type="PANTHER" id="PTHR32309">
    <property type="entry name" value="TYROSINE-PROTEIN KINASE"/>
    <property type="match status" value="1"/>
</dbReference>
<evidence type="ECO:0000256" key="12">
    <source>
        <dbReference type="ARBA" id="ARBA00022989"/>
    </source>
</evidence>
<comment type="similarity">
    <text evidence="2">Belongs to the CpsD/CapB family.</text>
</comment>
<dbReference type="RefSeq" id="WP_146520201.1">
    <property type="nucleotide sequence ID" value="NZ_SJPN01000003.1"/>
</dbReference>
<dbReference type="Pfam" id="PF02706">
    <property type="entry name" value="Wzz"/>
    <property type="match status" value="1"/>
</dbReference>
<dbReference type="SUPFAM" id="SSF52540">
    <property type="entry name" value="P-loop containing nucleoside triphosphate hydrolases"/>
    <property type="match status" value="1"/>
</dbReference>
<evidence type="ECO:0000256" key="6">
    <source>
        <dbReference type="ARBA" id="ARBA00022519"/>
    </source>
</evidence>
<evidence type="ECO:0000256" key="18">
    <source>
        <dbReference type="SAM" id="Phobius"/>
    </source>
</evidence>
<keyword evidence="9" id="KW-0547">Nucleotide-binding</keyword>
<evidence type="ECO:0000313" key="22">
    <source>
        <dbReference type="Proteomes" id="UP000320176"/>
    </source>
</evidence>
<keyword evidence="5" id="KW-1003">Cell membrane</keyword>
<dbReference type="EC" id="2.7.10.2" evidence="4"/>
<name>A0A5C6AZW9_9BACT</name>
<dbReference type="GO" id="GO:0042802">
    <property type="term" value="F:identical protein binding"/>
    <property type="evidence" value="ECO:0007669"/>
    <property type="project" value="UniProtKB-ARBA"/>
</dbReference>
<dbReference type="PANTHER" id="PTHR32309:SF13">
    <property type="entry name" value="FERRIC ENTEROBACTIN TRANSPORT PROTEIN FEPE"/>
    <property type="match status" value="1"/>
</dbReference>
<feature type="compositionally biased region" description="Polar residues" evidence="17">
    <location>
        <begin position="1"/>
        <end position="13"/>
    </location>
</feature>
<feature type="coiled-coil region" evidence="16">
    <location>
        <begin position="356"/>
        <end position="464"/>
    </location>
</feature>
<dbReference type="InterPro" id="IPR005702">
    <property type="entry name" value="Wzc-like_C"/>
</dbReference>
<evidence type="ECO:0000259" key="19">
    <source>
        <dbReference type="Pfam" id="PF02706"/>
    </source>
</evidence>
<evidence type="ECO:0000259" key="20">
    <source>
        <dbReference type="Pfam" id="PF13614"/>
    </source>
</evidence>
<dbReference type="Pfam" id="PF13614">
    <property type="entry name" value="AAA_31"/>
    <property type="match status" value="1"/>
</dbReference>
<comment type="caution">
    <text evidence="21">The sequence shown here is derived from an EMBL/GenBank/DDBJ whole genome shotgun (WGS) entry which is preliminary data.</text>
</comment>
<dbReference type="NCBIfam" id="TIGR01007">
    <property type="entry name" value="eps_fam"/>
    <property type="match status" value="1"/>
</dbReference>
<sequence length="843" mass="92769">MNMIAESSPSNSLARHPASNRERSAIVEDTGINLLAALWRYRWAVLLPTLILAAVGFGFYVTMQETYRSTTRLMVESDRPALMNSQSGELIGGVPDIEILQAELFSDDLAKMAFANTNLQPFHRLYGETPGEQLEQFISDAQDQLILEPEVTDLLSAQSLVTLLHFDSSDKEHCVAAVNAYSEALQNYYNEKHKSSRNEVIRYIDVMIKQLSPKITDLERRLTEFKLDAPLDWDDEGKAINPHRMQQQYLMKRRNELLESLSENNAILTSMTDIAEQTKDPRVALNVFAQVLGVRVFAPTQASQVNQALDGDEELASIDLEKKLVPLLIERDKNAREYGINHPSVKIYDSQIATMKSELSRLVRSEAARITQLREESSAAFDDPIQQASETVIALLTSTRSDVKSITQQIADLEDQLATEKREAVKLARYEQEHEQMVRELDQNRTLMQELKETIARASLTEEESVTRVIELTKPTPAYIVGPVLLQTVGAGTLLGLLLGSGLALLLEKNANTFRDQEEITAMLGVPVLSHIPFFRGKSRKTKKGELDPYQDLSNDMIVVHQPSSMVSEAIRSFRTAVFFDAGNESRGRVIQITSPLPGDGKSTIASNLACSIAQSGKRVLAIDCDLRRPQLTDNFNSADKLGLTNVLNGECDPADAAHPTPLPKLYVMPCGPIPNNPAEALSLPVMNELLDLLREQYDYIILDTPPLLVVTDPSIAASMADTVVLTLRVRRRSKPNAKEAVNILSAVGANILGVVINNSDETGQSDGYRGYGYYRHGKYASRYYSRGSGPVANGRTSVAVSDGPSLRRSTVVSGKAVSSKPIGKAAPASLEVAGSSGDSADN</sequence>
<keyword evidence="22" id="KW-1185">Reference proteome</keyword>
<evidence type="ECO:0000256" key="1">
    <source>
        <dbReference type="ARBA" id="ARBA00004429"/>
    </source>
</evidence>
<keyword evidence="12 18" id="KW-1133">Transmembrane helix</keyword>
<comment type="catalytic activity">
    <reaction evidence="15">
        <text>L-tyrosyl-[protein] + ATP = O-phospho-L-tyrosyl-[protein] + ADP + H(+)</text>
        <dbReference type="Rhea" id="RHEA:10596"/>
        <dbReference type="Rhea" id="RHEA-COMP:10136"/>
        <dbReference type="Rhea" id="RHEA-COMP:20101"/>
        <dbReference type="ChEBI" id="CHEBI:15378"/>
        <dbReference type="ChEBI" id="CHEBI:30616"/>
        <dbReference type="ChEBI" id="CHEBI:46858"/>
        <dbReference type="ChEBI" id="CHEBI:61978"/>
        <dbReference type="ChEBI" id="CHEBI:456216"/>
        <dbReference type="EC" id="2.7.10.2"/>
    </reaction>
</comment>
<dbReference type="EMBL" id="SJPN01000003">
    <property type="protein sequence ID" value="TWU04861.1"/>
    <property type="molecule type" value="Genomic_DNA"/>
</dbReference>
<keyword evidence="6" id="KW-0997">Cell inner membrane</keyword>
<dbReference type="OrthoDB" id="9794577at2"/>
<keyword evidence="7 21" id="KW-0808">Transferase</keyword>
<dbReference type="InterPro" id="IPR050445">
    <property type="entry name" value="Bact_polysacc_biosynth/exp"/>
</dbReference>
<feature type="domain" description="AAA" evidence="20">
    <location>
        <begin position="589"/>
        <end position="734"/>
    </location>
</feature>
<dbReference type="InterPro" id="IPR027417">
    <property type="entry name" value="P-loop_NTPase"/>
</dbReference>
<dbReference type="Proteomes" id="UP000320176">
    <property type="component" value="Unassembled WGS sequence"/>
</dbReference>
<evidence type="ECO:0000256" key="3">
    <source>
        <dbReference type="ARBA" id="ARBA00008883"/>
    </source>
</evidence>
<gene>
    <name evidence="21" type="primary">ywqD_1</name>
    <name evidence="21" type="ORF">Pla52n_29060</name>
</gene>
<feature type="region of interest" description="Disordered" evidence="17">
    <location>
        <begin position="1"/>
        <end position="20"/>
    </location>
</feature>
<feature type="domain" description="Polysaccharide chain length determinant N-terminal" evidence="19">
    <location>
        <begin position="32"/>
        <end position="109"/>
    </location>
</feature>
<evidence type="ECO:0000256" key="13">
    <source>
        <dbReference type="ARBA" id="ARBA00023136"/>
    </source>
</evidence>
<evidence type="ECO:0000313" key="21">
    <source>
        <dbReference type="EMBL" id="TWU04861.1"/>
    </source>
</evidence>
<dbReference type="GO" id="GO:0004715">
    <property type="term" value="F:non-membrane spanning protein tyrosine kinase activity"/>
    <property type="evidence" value="ECO:0007669"/>
    <property type="project" value="UniProtKB-EC"/>
</dbReference>
<evidence type="ECO:0000256" key="7">
    <source>
        <dbReference type="ARBA" id="ARBA00022679"/>
    </source>
</evidence>
<keyword evidence="11" id="KW-0067">ATP-binding</keyword>
<evidence type="ECO:0000256" key="10">
    <source>
        <dbReference type="ARBA" id="ARBA00022777"/>
    </source>
</evidence>
<evidence type="ECO:0000256" key="4">
    <source>
        <dbReference type="ARBA" id="ARBA00011903"/>
    </source>
</evidence>
<accession>A0A5C6AZW9</accession>
<keyword evidence="8 18" id="KW-0812">Transmembrane</keyword>